<dbReference type="Pfam" id="PF03121">
    <property type="entry name" value="Herpes_UL52"/>
    <property type="match status" value="1"/>
</dbReference>
<gene>
    <name evidence="7" type="primary">U43</name>
</gene>
<keyword evidence="3" id="KW-0235">DNA replication</keyword>
<evidence type="ECO:0000256" key="5">
    <source>
        <dbReference type="ARBA" id="ARBA00022771"/>
    </source>
</evidence>
<dbReference type="GO" id="GO:0006260">
    <property type="term" value="P:DNA replication"/>
    <property type="evidence" value="ECO:0007669"/>
    <property type="project" value="UniProtKB-KW"/>
</dbReference>
<dbReference type="EMBL" id="KP257584">
    <property type="protein sequence ID" value="AJA36256.1"/>
    <property type="molecule type" value="Genomic_DNA"/>
</dbReference>
<dbReference type="EMBL" id="MF994828">
    <property type="protein sequence ID" value="AVI09243.1"/>
    <property type="molecule type" value="Genomic_DNA"/>
</dbReference>
<keyword evidence="1" id="KW-1048">Host nucleus</keyword>
<reference evidence="7 9" key="2">
    <citation type="journal article" date="2002" name="J. Virol. Methods">
        <title>Characterisation of a human herpesvirus 6 variant A 'amplicon' and replication modulation by U94-Rep 'latency gene'.</title>
        <authorList>
            <person name="Turner S."/>
            <person name="DiLuca D."/>
            <person name="Gompels U."/>
        </authorList>
    </citation>
    <scope>NUCLEOTIDE SEQUENCE [LARGE SCALE GENOMIC DNA]</scope>
    <source>
        <strain evidence="7">AJ</strain>
    </source>
</reference>
<evidence type="ECO:0000313" key="9">
    <source>
        <dbReference type="Proteomes" id="UP000142548"/>
    </source>
</evidence>
<organism evidence="7 9">
    <name type="scientific">Human betaherpesvirus 6A</name>
    <dbReference type="NCBI Taxonomy" id="32603"/>
    <lineage>
        <taxon>Viruses</taxon>
        <taxon>Duplodnaviria</taxon>
        <taxon>Heunggongvirae</taxon>
        <taxon>Peploviricota</taxon>
        <taxon>Herviviricetes</taxon>
        <taxon>Herpesvirales</taxon>
        <taxon>Orthoherpesviridae</taxon>
        <taxon>Betaherpesvirinae</taxon>
        <taxon>Roseolovirus</taxon>
        <taxon>Roseolovirus humanbeta6a</taxon>
    </lineage>
</organism>
<evidence type="ECO:0000313" key="8">
    <source>
        <dbReference type="EMBL" id="AVI09243.1"/>
    </source>
</evidence>
<evidence type="ECO:0000256" key="6">
    <source>
        <dbReference type="ARBA" id="ARBA00022833"/>
    </source>
</evidence>
<dbReference type="GO" id="GO:0039686">
    <property type="term" value="P:bidirectional double-stranded viral DNA replication"/>
    <property type="evidence" value="ECO:0007669"/>
    <property type="project" value="InterPro"/>
</dbReference>
<name>A0A0A7RM54_9BETA</name>
<dbReference type="Proteomes" id="UP000142548">
    <property type="component" value="Genome"/>
</dbReference>
<evidence type="ECO:0000256" key="4">
    <source>
        <dbReference type="ARBA" id="ARBA00022723"/>
    </source>
</evidence>
<proteinExistence type="inferred from homology"/>
<keyword evidence="4" id="KW-0479">Metal-binding</keyword>
<evidence type="ECO:0000256" key="1">
    <source>
        <dbReference type="ARBA" id="ARBA00022562"/>
    </source>
</evidence>
<dbReference type="EC" id="2.7.7.-" evidence="8"/>
<keyword evidence="8" id="KW-0548">Nucleotidyltransferase</keyword>
<dbReference type="GO" id="GO:0008270">
    <property type="term" value="F:zinc ion binding"/>
    <property type="evidence" value="ECO:0007669"/>
    <property type="project" value="UniProtKB-KW"/>
</dbReference>
<dbReference type="GO" id="GO:0003899">
    <property type="term" value="F:DNA-directed RNA polymerase activity"/>
    <property type="evidence" value="ECO:0007669"/>
    <property type="project" value="InterPro"/>
</dbReference>
<dbReference type="HAMAP" id="MF_04011">
    <property type="entry name" value="HSV_PRIM"/>
    <property type="match status" value="1"/>
</dbReference>
<reference evidence="7 9" key="3">
    <citation type="journal article" date="2015" name="Genome Announc.">
        <title>Complete Genome Sequence of the Human Herpesvirus 6A Strain AJ from Africa Resembles Strain GS from North America.</title>
        <authorList>
            <person name="Tweedy J."/>
            <person name="Spyrou M.A."/>
            <person name="Donaldson C.D."/>
            <person name="Depledge D."/>
            <person name="Breuer J."/>
            <person name="Gompels U.A."/>
        </authorList>
    </citation>
    <scope>NUCLEOTIDE SEQUENCE [LARGE SCALE GENOMIC DNA]</scope>
    <source>
        <strain evidence="7">AJ</strain>
    </source>
</reference>
<evidence type="ECO:0000256" key="3">
    <source>
        <dbReference type="ARBA" id="ARBA00022705"/>
    </source>
</evidence>
<accession>A0A0A7RM54</accession>
<evidence type="ECO:0000313" key="7">
    <source>
        <dbReference type="EMBL" id="AJA36256.1"/>
    </source>
</evidence>
<keyword evidence="6" id="KW-0862">Zinc</keyword>
<keyword evidence="2 8" id="KW-0808">Transferase</keyword>
<protein>
    <submittedName>
        <fullName evidence="8">DNA primase UL70</fullName>
        <ecNumber evidence="8">2.7.7.-</ecNumber>
    </submittedName>
    <submittedName>
        <fullName evidence="7">U43 protein</fullName>
    </submittedName>
</protein>
<sequence length="860" mass="100008">MTIVVFATEYDAANVIFSILCRSPSEHLIFPIIVKYKPSNNVSFCLQTQKCKNSKRIDTVFVCHAEKLNLSHYIQTASPIKAEDVANSLNDKETESLYVDMILSQTGKEREDVEFKYMAYFHKSLIIKYLTGKFLLPTSPFWFLSTYGQTEGMLLLTMFYYLFEEQKSTITTTKNYVQCFTENTGNMVFTYSSMSEFINITLKSKFRKLFADFSTYARQKNLRDKEEFKHLDTQINLFRKSSHLTNTFRVHYIYIAYNTALETTKFVNYCNLTSYDSNLPIGQQCQRNLHILGNSLHENLLCIMKQYFNADCYFKTYIDIKRLKNPNLNVTEYEYALVSKKKTIQALTSEQITRAIAKCNKNGEGLFSPVKPGLQGLLEISASDRYVQIQDKRIYRRQHLHKDYHRPFPVFRVQLLHKNIFCFGNSEDWYENMGFNRILQYLPDEYISDEALTRAIWLQDTHFLCDDVEKQFYTTRHEIFNERIPVTNYIGDLDLPLQDTATITEETFFSMCRLIRLTLINAWKKIFPSIDTDTHPIFFFKTQCDTTNDTLDYTEDPTEIKQFCVCRKKIGLRISIPLPNGTAIAGGEPLKQLSKILNHVMCLDQELSQILNSITFPGECFDIGIYHTGHCIRIGYMYKTDMDKGKMLHGRLTPIFIVPAGYRNSCKTFIQMQMDLNNLLHHGTKKAPIEELIYNITDKGCPKENLSFMDLKSRQLWNKVNIATETLITKYLNTHGFNNNATSADDSLLSFIRLIGWPVIKTQLITHYETRIAQQFSQVTFIKIDSKNLQIKKTQFGRVSDFSCLNRQHRGNRDNVLVYIQLKADGNRLILILWSTCFATKCQSNSKQVHCSIALEQLKN</sequence>
<dbReference type="InterPro" id="IPR033685">
    <property type="entry name" value="HSV_PRIM"/>
</dbReference>
<reference evidence="8" key="4">
    <citation type="journal article" date="2018" name="J. Virol.">
        <title>Copy number heterogeneity, large origin tandem repeats, and interspecies recombination in HHV-6A and HHV-6B reference strains.</title>
        <authorList>
            <person name="Greninger A.L."/>
            <person name="Roychoudhury P."/>
            <person name="Makhsous N."/>
            <person name="Hanson D."/>
            <person name="Chase J."/>
            <person name="Krueger G."/>
            <person name="Xie H."/>
            <person name="Huang M.-L."/>
            <person name="Saunders L."/>
            <person name="Ablashi D."/>
            <person name="Koelle D.M."/>
            <person name="Cook L."/>
            <person name="Jerome K.R."/>
        </authorList>
    </citation>
    <scope>NUCLEOTIDE SEQUENCE</scope>
    <source>
        <strain evidence="8">SIE</strain>
    </source>
</reference>
<reference evidence="7 9" key="1">
    <citation type="journal article" date="1993" name="J. Virol.">
        <title>Identification of a lytic-phase origin of DNA replication in human herpesvirus 6B strain Z29.</title>
        <authorList>
            <person name="Dewhurst S."/>
            <person name="Dollard S.C."/>
            <person name="Pellett P.E."/>
            <person name="Dambaugh T.R."/>
        </authorList>
    </citation>
    <scope>NUCLEOTIDE SEQUENCE [LARGE SCALE GENOMIC DNA]</scope>
    <source>
        <strain evidence="7">AJ</strain>
    </source>
</reference>
<evidence type="ECO:0000256" key="2">
    <source>
        <dbReference type="ARBA" id="ARBA00022679"/>
    </source>
</evidence>
<keyword evidence="5" id="KW-0863">Zinc-finger</keyword>